<evidence type="ECO:0000256" key="3">
    <source>
        <dbReference type="ARBA" id="ARBA00022679"/>
    </source>
</evidence>
<keyword evidence="4 9" id="KW-0819">tRNA processing</keyword>
<keyword evidence="6 9" id="KW-0067">ATP-binding</keyword>
<accession>A0AA38H6A1</accession>
<evidence type="ECO:0000259" key="12">
    <source>
        <dbReference type="Pfam" id="PF08351"/>
    </source>
</evidence>
<dbReference type="GO" id="GO:0030686">
    <property type="term" value="C:90S preribosome"/>
    <property type="evidence" value="ECO:0007669"/>
    <property type="project" value="TreeGrafter"/>
</dbReference>
<keyword evidence="3 9" id="KW-0808">Transferase</keyword>
<comment type="similarity">
    <text evidence="9">Belongs to the RNA cytidine acetyltransferase family. NAT10 subfamily.</text>
</comment>
<evidence type="ECO:0000256" key="9">
    <source>
        <dbReference type="HAMAP-Rule" id="MF_03211"/>
    </source>
</evidence>
<proteinExistence type="inferred from homology"/>
<feature type="compositionally biased region" description="Low complexity" evidence="10">
    <location>
        <begin position="445"/>
        <end position="459"/>
    </location>
</feature>
<evidence type="ECO:0000256" key="2">
    <source>
        <dbReference type="ARBA" id="ARBA00022552"/>
    </source>
</evidence>
<protein>
    <recommendedName>
        <fullName evidence="9">RNA cytidine acetyltransferase</fullName>
        <ecNumber evidence="9">2.3.1.-</ecNumber>
    </recommendedName>
    <alternativeName>
        <fullName evidence="9">18S rRNA cytosine acetyltransferase</fullName>
    </alternativeName>
</protein>
<comment type="catalytic activity">
    <reaction evidence="9">
        <text>a cytidine in tRNA + acetyl-CoA + ATP + H2O = an N(4)-acetylcytidine in tRNA + ADP + phosphate + CoA + H(+)</text>
        <dbReference type="Rhea" id="RHEA:53876"/>
        <dbReference type="Rhea" id="RHEA-COMP:13670"/>
        <dbReference type="Rhea" id="RHEA-COMP:13671"/>
        <dbReference type="ChEBI" id="CHEBI:15377"/>
        <dbReference type="ChEBI" id="CHEBI:15378"/>
        <dbReference type="ChEBI" id="CHEBI:30616"/>
        <dbReference type="ChEBI" id="CHEBI:43474"/>
        <dbReference type="ChEBI" id="CHEBI:57287"/>
        <dbReference type="ChEBI" id="CHEBI:57288"/>
        <dbReference type="ChEBI" id="CHEBI:74900"/>
        <dbReference type="ChEBI" id="CHEBI:82748"/>
        <dbReference type="ChEBI" id="CHEBI:456216"/>
    </reaction>
</comment>
<dbReference type="Pfam" id="PF13718">
    <property type="entry name" value="GNAT_acetyltr_2"/>
    <property type="match status" value="1"/>
</dbReference>
<dbReference type="InterPro" id="IPR033688">
    <property type="entry name" value="NAT10"/>
</dbReference>
<feature type="compositionally biased region" description="Gly residues" evidence="10">
    <location>
        <begin position="939"/>
        <end position="952"/>
    </location>
</feature>
<keyword evidence="2 9" id="KW-0698">rRNA processing</keyword>
<reference evidence="15" key="1">
    <citation type="journal article" date="2022" name="G3 (Bethesda)">
        <title>High quality genome of the basidiomycete yeast Dioszegia hungarica PDD-24b-2 isolated from cloud water.</title>
        <authorList>
            <person name="Jarrige D."/>
            <person name="Haridas S."/>
            <person name="Bleykasten-Grosshans C."/>
            <person name="Joly M."/>
            <person name="Nadalig T."/>
            <person name="Sancelme M."/>
            <person name="Vuilleumier S."/>
            <person name="Grigoriev I.V."/>
            <person name="Amato P."/>
            <person name="Bringel F."/>
        </authorList>
    </citation>
    <scope>NUCLEOTIDE SEQUENCE</scope>
    <source>
        <strain evidence="15">PDD-24b-2</strain>
    </source>
</reference>
<feature type="binding site" evidence="9">
    <location>
        <position position="476"/>
    </location>
    <ligand>
        <name>ATP</name>
        <dbReference type="ChEBI" id="CHEBI:30616"/>
    </ligand>
</feature>
<dbReference type="GO" id="GO:0005524">
    <property type="term" value="F:ATP binding"/>
    <property type="evidence" value="ECO:0007669"/>
    <property type="project" value="UniProtKB-UniRule"/>
</dbReference>
<feature type="region of interest" description="Disordered" evidence="10">
    <location>
        <begin position="929"/>
        <end position="952"/>
    </location>
</feature>
<dbReference type="FunFam" id="3.40.50.11040:FF:000002">
    <property type="entry name" value="RNA cytidine acetyltransferase"/>
    <property type="match status" value="1"/>
</dbReference>
<feature type="binding site" evidence="9">
    <location>
        <position position="736"/>
    </location>
    <ligand>
        <name>acetyl-CoA</name>
        <dbReference type="ChEBI" id="CHEBI:57288"/>
    </ligand>
</feature>
<evidence type="ECO:0000259" key="11">
    <source>
        <dbReference type="Pfam" id="PF05127"/>
    </source>
</evidence>
<dbReference type="PANTHER" id="PTHR10925:SF5">
    <property type="entry name" value="RNA CYTIDINE ACETYLTRANSFERASE"/>
    <property type="match status" value="1"/>
</dbReference>
<feature type="binding site" evidence="9">
    <location>
        <begin position="643"/>
        <end position="649"/>
    </location>
    <ligand>
        <name>acetyl-CoA</name>
        <dbReference type="ChEBI" id="CHEBI:57288"/>
    </ligand>
</feature>
<dbReference type="GO" id="GO:1990883">
    <property type="term" value="F:18S rRNA cytidine N-acetyltransferase activity"/>
    <property type="evidence" value="ECO:0007669"/>
    <property type="project" value="TreeGrafter"/>
</dbReference>
<evidence type="ECO:0000256" key="10">
    <source>
        <dbReference type="SAM" id="MobiDB-lite"/>
    </source>
</evidence>
<dbReference type="HAMAP" id="MF_03211">
    <property type="entry name" value="RNA_acetyltr_Nat10"/>
    <property type="match status" value="1"/>
</dbReference>
<feature type="binding site" evidence="9">
    <location>
        <begin position="636"/>
        <end position="638"/>
    </location>
    <ligand>
        <name>acetyl-CoA</name>
        <dbReference type="ChEBI" id="CHEBI:57288"/>
    </ligand>
</feature>
<gene>
    <name evidence="9" type="primary">NAT10</name>
    <name evidence="15" type="ORF">MKK02DRAFT_27927</name>
</gene>
<evidence type="ECO:0000256" key="6">
    <source>
        <dbReference type="ARBA" id="ARBA00022840"/>
    </source>
</evidence>
<keyword evidence="7 9" id="KW-0539">Nucleus</keyword>
<dbReference type="Gene3D" id="3.40.50.300">
    <property type="entry name" value="P-loop containing nucleotide triphosphate hydrolases"/>
    <property type="match status" value="1"/>
</dbReference>
<keyword evidence="8 9" id="KW-0012">Acyltransferase</keyword>
<dbReference type="GO" id="GO:1904812">
    <property type="term" value="P:rRNA acetylation involved in maturation of SSU-rRNA"/>
    <property type="evidence" value="ECO:0007669"/>
    <property type="project" value="InterPro"/>
</dbReference>
<dbReference type="EC" id="2.3.1.-" evidence="9"/>
<evidence type="ECO:0000256" key="7">
    <source>
        <dbReference type="ARBA" id="ARBA00023242"/>
    </source>
</evidence>
<feature type="compositionally biased region" description="Basic and acidic residues" evidence="10">
    <location>
        <begin position="1042"/>
        <end position="1081"/>
    </location>
</feature>
<dbReference type="Pfam" id="PF13725">
    <property type="entry name" value="tRNA_bind_2"/>
    <property type="match status" value="1"/>
</dbReference>
<feature type="domain" description="TmcA/NAT10 N-terminal" evidence="12">
    <location>
        <begin position="8"/>
        <end position="200"/>
    </location>
</feature>
<keyword evidence="16" id="KW-1185">Reference proteome</keyword>
<feature type="domain" description="Possible tRNA binding" evidence="14">
    <location>
        <begin position="773"/>
        <end position="1003"/>
    </location>
</feature>
<feature type="compositionally biased region" description="Polar residues" evidence="10">
    <location>
        <begin position="1024"/>
        <end position="1033"/>
    </location>
</feature>
<evidence type="ECO:0000313" key="15">
    <source>
        <dbReference type="EMBL" id="KAI9634775.1"/>
    </source>
</evidence>
<feature type="region of interest" description="Disordered" evidence="10">
    <location>
        <begin position="1015"/>
        <end position="1081"/>
    </location>
</feature>
<dbReference type="InterPro" id="IPR027992">
    <property type="entry name" value="tRNA_bind_dom"/>
</dbReference>
<evidence type="ECO:0000256" key="5">
    <source>
        <dbReference type="ARBA" id="ARBA00022741"/>
    </source>
</evidence>
<dbReference type="EMBL" id="JAKWFO010000006">
    <property type="protein sequence ID" value="KAI9634775.1"/>
    <property type="molecule type" value="Genomic_DNA"/>
</dbReference>
<feature type="domain" description="TcmA/NAT10 helicase" evidence="11">
    <location>
        <begin position="279"/>
        <end position="494"/>
    </location>
</feature>
<dbReference type="InterPro" id="IPR027417">
    <property type="entry name" value="P-loop_NTPase"/>
</dbReference>
<sequence>MRKQLDPRIPALITNGVKANHRSFFVMVGDRGRDQVVNLHFLLSQARVSSRPSVLWCYKKDLGFTTHRKKREAKIKRDVKRGIREPNEQDPFELFVAVTDIRYTYYKDSAKILGQTFGMLVLQDYEAITPNLLARTIETVEGGGIVVLLLKTMSSLKQLYSLAMDVHSRYRTDAHQFVQPRFNERFILSLGSCADCIVLDDELNVLPLSKGKDIAVGVDQDDRGRKQKAEELKDMKESLTGVEIVGALAKLAKTVDQAKAILTFVEAISEKTLSSTVALTAARGRGKSAALGLAIGAALAHDYSNIFVTSPDPENLKTLFEFVFKALDALGYEEHIDYDVVQSTNPDFRKAIVRVNVFRGHRQTIQYISPEDSHVLGQAELVIIDEAAAIPLPLVRKLIGPYLVFMASTINGYEGTGRSLSIKLIQQLREQTRSAIAPTDPTQTAGAGPSKASAAGRSGSGLVRSLREIKLEEPIRYSPGDNVEKWLNHLLCLDATVISKAVQGCPHPSKCELYYVNRDTLFSYHSASEVFLQRMMALYVASHYKNSPNDLQMLSDAPAHHLFVLLPPIGENDNTLPDPLVVLQVALEGNISRAAILKELSTSGVSSSGDMIPWVISQQYQDNDFAMLSGARVVRIATHPDYARMGYGSRAIEALNSFYTGELYNFEDVQADTSESFEQAAKVAPNSTLASDSIGVRDVSKMPPLLQRLSERKPENLDYLGVSFGLTKDLLRFWKKQGFVPLYASQKENALTGEFSFVMLKQLASAIVREQGWLGAFASDFRQRFMSLLSYPSFAKFDSSTALSILSTSPSGSMATAPSNPITPDELNILLSPFDMKRLETYTGGMIDYHVILDLVPILSHLFFSRRLADCTLSAAQQAILLALGLQRKPVEALEAELGLTSSQTLALFGKIMRRLVKHLEDVRREGAGREIPTEQPGFEGGSAGVASGSGGKKFEALDETVEEELKGDAKAVSQEMRTHKGVQRELLDSVDMRQFAIDDSTDFSALEPQVRALADAPPEVKSRLNTTMSVRSTAPEVVEPAETKAKGKKDEKGKSKGKDGGKGKRRESGGGDGGRKKQKV</sequence>
<comment type="catalytic activity">
    <reaction evidence="9">
        <text>a cytidine in 18S rRNA + acetyl-CoA + ATP + H2O = an N(4)-acetylcytidine in 18S rRNA + ADP + phosphate + CoA + H(+)</text>
        <dbReference type="Rhea" id="RHEA:51424"/>
        <dbReference type="Rhea" id="RHEA-COMP:13575"/>
        <dbReference type="Rhea" id="RHEA-COMP:13576"/>
        <dbReference type="ChEBI" id="CHEBI:15377"/>
        <dbReference type="ChEBI" id="CHEBI:15378"/>
        <dbReference type="ChEBI" id="CHEBI:30616"/>
        <dbReference type="ChEBI" id="CHEBI:43474"/>
        <dbReference type="ChEBI" id="CHEBI:57287"/>
        <dbReference type="ChEBI" id="CHEBI:57288"/>
        <dbReference type="ChEBI" id="CHEBI:74900"/>
        <dbReference type="ChEBI" id="CHEBI:82748"/>
        <dbReference type="ChEBI" id="CHEBI:456216"/>
    </reaction>
</comment>
<comment type="caution">
    <text evidence="15">The sequence shown here is derived from an EMBL/GenBank/DDBJ whole genome shotgun (WGS) entry which is preliminary data.</text>
</comment>
<feature type="binding site" evidence="9">
    <location>
        <begin position="284"/>
        <end position="293"/>
    </location>
    <ligand>
        <name>ATP</name>
        <dbReference type="ChEBI" id="CHEBI:30616"/>
    </ligand>
</feature>
<comment type="subunit">
    <text evidence="9">Interacts with TAN1.</text>
</comment>
<name>A0AA38H6A1_9TREE</name>
<dbReference type="GO" id="GO:0005730">
    <property type="term" value="C:nucleolus"/>
    <property type="evidence" value="ECO:0007669"/>
    <property type="project" value="UniProtKB-SubCell"/>
</dbReference>
<evidence type="ECO:0000313" key="16">
    <source>
        <dbReference type="Proteomes" id="UP001164286"/>
    </source>
</evidence>
<dbReference type="InterPro" id="IPR013562">
    <property type="entry name" value="TmcA/NAT10_N"/>
</dbReference>
<dbReference type="PANTHER" id="PTHR10925">
    <property type="entry name" value="N-ACETYLTRANSFERASE 10"/>
    <property type="match status" value="1"/>
</dbReference>
<dbReference type="InterPro" id="IPR000182">
    <property type="entry name" value="GNAT_dom"/>
</dbReference>
<comment type="subcellular location">
    <subcellularLocation>
        <location evidence="1 9">Nucleus</location>
        <location evidence="1 9">Nucleolus</location>
    </subcellularLocation>
</comment>
<dbReference type="InterPro" id="IPR007807">
    <property type="entry name" value="TcmA/NAT10_helicase"/>
</dbReference>
<dbReference type="Pfam" id="PF08351">
    <property type="entry name" value="TmcA_N"/>
    <property type="match status" value="1"/>
</dbReference>
<dbReference type="GO" id="GO:0051391">
    <property type="term" value="P:tRNA acetylation"/>
    <property type="evidence" value="ECO:0007669"/>
    <property type="project" value="UniProtKB-UniRule"/>
</dbReference>
<comment type="function">
    <text evidence="9">RNA cytidine acetyltransferase with specificity toward both 18S rRNA and tRNAs. Catalyzes the formation of N(4)-acetylcytidine (ac4C) in 18S rRNA. Required for early nucleolar cleavages of precursor rRNA at sites A0, A1 and A2 during 18S rRNA synthesis. Catalyzes the formation of ac4C in serine and leucine tRNAs. Requires the tRNA-binding adapter protein TAN1 for full tRNA acetyltransferase activity but not for 18S rRNA acetylation.</text>
</comment>
<dbReference type="Gene3D" id="3.40.50.11040">
    <property type="match status" value="1"/>
</dbReference>
<evidence type="ECO:0000259" key="13">
    <source>
        <dbReference type="Pfam" id="PF13718"/>
    </source>
</evidence>
<dbReference type="Proteomes" id="UP001164286">
    <property type="component" value="Unassembled WGS sequence"/>
</dbReference>
<dbReference type="GO" id="GO:0000049">
    <property type="term" value="F:tRNA binding"/>
    <property type="evidence" value="ECO:0007669"/>
    <property type="project" value="TreeGrafter"/>
</dbReference>
<evidence type="ECO:0000256" key="8">
    <source>
        <dbReference type="ARBA" id="ARBA00023315"/>
    </source>
</evidence>
<dbReference type="AlphaFoldDB" id="A0AA38H6A1"/>
<evidence type="ECO:0000259" key="14">
    <source>
        <dbReference type="Pfam" id="PF13725"/>
    </source>
</evidence>
<organism evidence="15 16">
    <name type="scientific">Dioszegia hungarica</name>
    <dbReference type="NCBI Taxonomy" id="4972"/>
    <lineage>
        <taxon>Eukaryota</taxon>
        <taxon>Fungi</taxon>
        <taxon>Dikarya</taxon>
        <taxon>Basidiomycota</taxon>
        <taxon>Agaricomycotina</taxon>
        <taxon>Tremellomycetes</taxon>
        <taxon>Tremellales</taxon>
        <taxon>Bulleribasidiaceae</taxon>
        <taxon>Dioszegia</taxon>
    </lineage>
</organism>
<evidence type="ECO:0000256" key="1">
    <source>
        <dbReference type="ARBA" id="ARBA00004604"/>
    </source>
</evidence>
<keyword evidence="5 9" id="KW-0547">Nucleotide-binding</keyword>
<evidence type="ECO:0000256" key="4">
    <source>
        <dbReference type="ARBA" id="ARBA00022694"/>
    </source>
</evidence>
<dbReference type="Gene3D" id="3.40.630.30">
    <property type="match status" value="1"/>
</dbReference>
<dbReference type="Pfam" id="PF05127">
    <property type="entry name" value="NAT10_TcmA_helicase"/>
    <property type="match status" value="1"/>
</dbReference>
<dbReference type="InterPro" id="IPR032672">
    <property type="entry name" value="TmcA/NAT10/Kre33"/>
</dbReference>
<feature type="domain" description="N-acetyltransferase" evidence="13">
    <location>
        <begin position="534"/>
        <end position="763"/>
    </location>
</feature>
<feature type="region of interest" description="Disordered" evidence="10">
    <location>
        <begin position="434"/>
        <end position="459"/>
    </location>
</feature>